<dbReference type="Pfam" id="PF00501">
    <property type="entry name" value="AMP-binding"/>
    <property type="match status" value="1"/>
</dbReference>
<organism evidence="2 3">
    <name type="scientific">Dactylosporangium vinaceum</name>
    <dbReference type="NCBI Taxonomy" id="53362"/>
    <lineage>
        <taxon>Bacteria</taxon>
        <taxon>Bacillati</taxon>
        <taxon>Actinomycetota</taxon>
        <taxon>Actinomycetes</taxon>
        <taxon>Micromonosporales</taxon>
        <taxon>Micromonosporaceae</taxon>
        <taxon>Dactylosporangium</taxon>
    </lineage>
</organism>
<evidence type="ECO:0000313" key="2">
    <source>
        <dbReference type="EMBL" id="MFB9444230.1"/>
    </source>
</evidence>
<proteinExistence type="predicted"/>
<dbReference type="Gene3D" id="3.40.50.12780">
    <property type="entry name" value="N-terminal domain of ligase-like"/>
    <property type="match status" value="1"/>
</dbReference>
<sequence>MTGLVGPGATLVDAVTGETWSGERLTAAVEEPGLLVAPLRADGASVLRYLGALAAGRPVLACDPAAAAELTARFGGATDLHPQLALMLATSGSTGRPRLVRHSRTGVVAAATAIVKALHIGAGDVAITSLPLFHVLGLSVLHSHLLAGATVVLEPRGVLDAGFWASVERYGVTAITGVPHTFELLARLPWEPARSPSVRSLAVSGGRLRDELVGHFHAKAAASGGAFYSMYGQTEAGSRICVLPPEHLPAKAGCVGPPVDGMDLAITADGEVVCRSAAVMLGYAETAADLARGDDLGGVLHTGDRGRLDADGHLWLAGRRNRIGKAYGVRVDLDAVELAAGAVAPAAALAGDDRVLVWCEGLAPARGDEVARRVAHELGIHRTAVRVTAVAGLPRRANGKVDYDALPV</sequence>
<name>A0ABV5M5V5_9ACTN</name>
<comment type="caution">
    <text evidence="2">The sequence shown here is derived from an EMBL/GenBank/DDBJ whole genome shotgun (WGS) entry which is preliminary data.</text>
</comment>
<reference evidence="2 3" key="1">
    <citation type="submission" date="2024-09" db="EMBL/GenBank/DDBJ databases">
        <authorList>
            <person name="Sun Q."/>
            <person name="Mori K."/>
        </authorList>
    </citation>
    <scope>NUCLEOTIDE SEQUENCE [LARGE SCALE GENOMIC DNA]</scope>
    <source>
        <strain evidence="2 3">JCM 3307</strain>
    </source>
</reference>
<dbReference type="PANTHER" id="PTHR43201">
    <property type="entry name" value="ACYL-COA SYNTHETASE"/>
    <property type="match status" value="1"/>
</dbReference>
<accession>A0ABV5M5V5</accession>
<dbReference type="EMBL" id="JBHMCA010000025">
    <property type="protein sequence ID" value="MFB9444230.1"/>
    <property type="molecule type" value="Genomic_DNA"/>
</dbReference>
<keyword evidence="3" id="KW-1185">Reference proteome</keyword>
<dbReference type="Proteomes" id="UP001589608">
    <property type="component" value="Unassembled WGS sequence"/>
</dbReference>
<dbReference type="RefSeq" id="WP_223105122.1">
    <property type="nucleotide sequence ID" value="NZ_CP061913.1"/>
</dbReference>
<dbReference type="InterPro" id="IPR020845">
    <property type="entry name" value="AMP-binding_CS"/>
</dbReference>
<evidence type="ECO:0000259" key="1">
    <source>
        <dbReference type="Pfam" id="PF00501"/>
    </source>
</evidence>
<dbReference type="InterPro" id="IPR000873">
    <property type="entry name" value="AMP-dep_synth/lig_dom"/>
</dbReference>
<dbReference type="PANTHER" id="PTHR43201:SF32">
    <property type="entry name" value="2-SUCCINYLBENZOATE--COA LIGASE, CHLOROPLASTIC_PEROXISOMAL"/>
    <property type="match status" value="1"/>
</dbReference>
<feature type="domain" description="AMP-dependent synthetase/ligase" evidence="1">
    <location>
        <begin position="83"/>
        <end position="283"/>
    </location>
</feature>
<evidence type="ECO:0000313" key="3">
    <source>
        <dbReference type="Proteomes" id="UP001589608"/>
    </source>
</evidence>
<dbReference type="SUPFAM" id="SSF56801">
    <property type="entry name" value="Acetyl-CoA synthetase-like"/>
    <property type="match status" value="1"/>
</dbReference>
<gene>
    <name evidence="2" type="ORF">ACFFTR_14205</name>
</gene>
<protein>
    <submittedName>
        <fullName evidence="2">AMP-binding protein</fullName>
    </submittedName>
</protein>
<dbReference type="InterPro" id="IPR042099">
    <property type="entry name" value="ANL_N_sf"/>
</dbReference>
<dbReference type="PROSITE" id="PS00455">
    <property type="entry name" value="AMP_BINDING"/>
    <property type="match status" value="1"/>
</dbReference>